<evidence type="ECO:0000313" key="2">
    <source>
        <dbReference type="EMBL" id="PIR03151.1"/>
    </source>
</evidence>
<evidence type="ECO:0000256" key="1">
    <source>
        <dbReference type="SAM" id="Phobius"/>
    </source>
</evidence>
<sequence>MCPVLKKYTSGPLGWLMLFILVFSLAYGVFLWTQSAEAPGDDVSDVGNVGEGIEVVEEGGKTVIRNEEVGYEFEVPYIFSEKPNESENFYTPNLDCKFSFNEISREGRSIEQVAMLSETEKSFMTVNEETIEYLNEQKSKAIYTLDSIETGLSKVFYEIVDDVFVQVYIFSSTEDQECYNQILELTK</sequence>
<dbReference type="AlphaFoldDB" id="A0A2H0N2P9"/>
<keyword evidence="1" id="KW-0812">Transmembrane</keyword>
<accession>A0A2H0N2P9</accession>
<comment type="caution">
    <text evidence="2">The sequence shown here is derived from an EMBL/GenBank/DDBJ whole genome shotgun (WGS) entry which is preliminary data.</text>
</comment>
<dbReference type="EMBL" id="PCWM01000041">
    <property type="protein sequence ID" value="PIR03151.1"/>
    <property type="molecule type" value="Genomic_DNA"/>
</dbReference>
<proteinExistence type="predicted"/>
<feature type="transmembrane region" description="Helical" evidence="1">
    <location>
        <begin position="12"/>
        <end position="32"/>
    </location>
</feature>
<keyword evidence="1" id="KW-1133">Transmembrane helix</keyword>
<keyword evidence="1" id="KW-0472">Membrane</keyword>
<reference evidence="2 3" key="1">
    <citation type="submission" date="2017-09" db="EMBL/GenBank/DDBJ databases">
        <title>Depth-based differentiation of microbial function through sediment-hosted aquifers and enrichment of novel symbionts in the deep terrestrial subsurface.</title>
        <authorList>
            <person name="Probst A.J."/>
            <person name="Ladd B."/>
            <person name="Jarett J.K."/>
            <person name="Geller-Mcgrath D.E."/>
            <person name="Sieber C.M."/>
            <person name="Emerson J.B."/>
            <person name="Anantharaman K."/>
            <person name="Thomas B.C."/>
            <person name="Malmstrom R."/>
            <person name="Stieglmeier M."/>
            <person name="Klingl A."/>
            <person name="Woyke T."/>
            <person name="Ryan C.M."/>
            <person name="Banfield J.F."/>
        </authorList>
    </citation>
    <scope>NUCLEOTIDE SEQUENCE [LARGE SCALE GENOMIC DNA]</scope>
    <source>
        <strain evidence="2">CG11_big_fil_rev_8_21_14_0_20_43_7</strain>
    </source>
</reference>
<gene>
    <name evidence="2" type="ORF">COV60_01865</name>
</gene>
<organism evidence="2 3">
    <name type="scientific">Candidatus Magasanikbacteria bacterium CG11_big_fil_rev_8_21_14_0_20_43_7</name>
    <dbReference type="NCBI Taxonomy" id="1974654"/>
    <lineage>
        <taxon>Bacteria</taxon>
        <taxon>Candidatus Magasanikiibacteriota</taxon>
    </lineage>
</organism>
<protein>
    <submittedName>
        <fullName evidence="2">Uncharacterized protein</fullName>
    </submittedName>
</protein>
<evidence type="ECO:0000313" key="3">
    <source>
        <dbReference type="Proteomes" id="UP000229782"/>
    </source>
</evidence>
<dbReference type="Proteomes" id="UP000229782">
    <property type="component" value="Unassembled WGS sequence"/>
</dbReference>
<name>A0A2H0N2P9_9BACT</name>